<comment type="caution">
    <text evidence="1">The sequence shown here is derived from an EMBL/GenBank/DDBJ whole genome shotgun (WGS) entry which is preliminary data.</text>
</comment>
<sequence>MDNTLPDFIDYFRQLVVEHADLQTFVHGAAGRIIAGTRSGFTYPVLWLETPSMGLTDKDGTAPFGQRASAFVVLHSTEGDSYVDQDAKWASTEALALEVLSRLRHDKKARRHTFDLNGGQLEAVATMTVDNEIGWRYEFSLGDYVGLKYDATRWEGKHA</sequence>
<dbReference type="Proteomes" id="UP000441336">
    <property type="component" value="Unassembled WGS sequence"/>
</dbReference>
<dbReference type="EMBL" id="WQKZ01000002">
    <property type="protein sequence ID" value="MVN76928.1"/>
    <property type="molecule type" value="Genomic_DNA"/>
</dbReference>
<dbReference type="RefSeq" id="WP_157565308.1">
    <property type="nucleotide sequence ID" value="NZ_WQKZ01000002.1"/>
</dbReference>
<reference evidence="1 2" key="1">
    <citation type="submission" date="2019-12" db="EMBL/GenBank/DDBJ databases">
        <title>Hymenobacter sp. HMF4947 Genome sequencing and assembly.</title>
        <authorList>
            <person name="Kang H."/>
            <person name="Cha I."/>
            <person name="Kim H."/>
            <person name="Joh K."/>
        </authorList>
    </citation>
    <scope>NUCLEOTIDE SEQUENCE [LARGE SCALE GENOMIC DNA]</scope>
    <source>
        <strain evidence="1 2">HMF4947</strain>
    </source>
</reference>
<keyword evidence="2" id="KW-1185">Reference proteome</keyword>
<protein>
    <submittedName>
        <fullName evidence="1">Uncharacterized protein</fullName>
    </submittedName>
</protein>
<accession>A0A7K1TEU3</accession>
<name>A0A7K1TEU3_9BACT</name>
<dbReference type="AlphaFoldDB" id="A0A7K1TEU3"/>
<proteinExistence type="predicted"/>
<evidence type="ECO:0000313" key="1">
    <source>
        <dbReference type="EMBL" id="MVN76928.1"/>
    </source>
</evidence>
<gene>
    <name evidence="1" type="ORF">GO988_11390</name>
</gene>
<organism evidence="1 2">
    <name type="scientific">Hymenobacter ginkgonis</name>
    <dbReference type="NCBI Taxonomy" id="2682976"/>
    <lineage>
        <taxon>Bacteria</taxon>
        <taxon>Pseudomonadati</taxon>
        <taxon>Bacteroidota</taxon>
        <taxon>Cytophagia</taxon>
        <taxon>Cytophagales</taxon>
        <taxon>Hymenobacteraceae</taxon>
        <taxon>Hymenobacter</taxon>
    </lineage>
</organism>
<evidence type="ECO:0000313" key="2">
    <source>
        <dbReference type="Proteomes" id="UP000441336"/>
    </source>
</evidence>